<evidence type="ECO:0000256" key="1">
    <source>
        <dbReference type="SAM" id="MobiDB-lite"/>
    </source>
</evidence>
<accession>M7YLH0</accession>
<evidence type="ECO:0000313" key="2">
    <source>
        <dbReference type="EMBL" id="EMS47741.1"/>
    </source>
</evidence>
<name>M7YLH0_TRIUA</name>
<feature type="compositionally biased region" description="Basic and acidic residues" evidence="1">
    <location>
        <begin position="57"/>
        <end position="67"/>
    </location>
</feature>
<gene>
    <name evidence="2" type="ORF">TRIUR3_15138</name>
</gene>
<reference evidence="2" key="1">
    <citation type="journal article" date="2013" name="Nature">
        <title>Draft genome of the wheat A-genome progenitor Triticum urartu.</title>
        <authorList>
            <person name="Ling H.Q."/>
            <person name="Zhao S."/>
            <person name="Liu D."/>
            <person name="Wang J."/>
            <person name="Sun H."/>
            <person name="Zhang C."/>
            <person name="Fan H."/>
            <person name="Li D."/>
            <person name="Dong L."/>
            <person name="Tao Y."/>
            <person name="Gao C."/>
            <person name="Wu H."/>
            <person name="Li Y."/>
            <person name="Cui Y."/>
            <person name="Guo X."/>
            <person name="Zheng S."/>
            <person name="Wang B."/>
            <person name="Yu K."/>
            <person name="Liang Q."/>
            <person name="Yang W."/>
            <person name="Lou X."/>
            <person name="Chen J."/>
            <person name="Feng M."/>
            <person name="Jian J."/>
            <person name="Zhang X."/>
            <person name="Luo G."/>
            <person name="Jiang Y."/>
            <person name="Liu J."/>
            <person name="Wang Z."/>
            <person name="Sha Y."/>
            <person name="Zhang B."/>
            <person name="Wu H."/>
            <person name="Tang D."/>
            <person name="Shen Q."/>
            <person name="Xue P."/>
            <person name="Zou S."/>
            <person name="Wang X."/>
            <person name="Liu X."/>
            <person name="Wang F."/>
            <person name="Yang Y."/>
            <person name="An X."/>
            <person name="Dong Z."/>
            <person name="Zhang K."/>
            <person name="Zhang X."/>
            <person name="Luo M.C."/>
            <person name="Dvorak J."/>
            <person name="Tong Y."/>
            <person name="Wang J."/>
            <person name="Yang H."/>
            <person name="Li Z."/>
            <person name="Wang D."/>
            <person name="Zhang A."/>
            <person name="Wang J."/>
        </authorList>
    </citation>
    <scope>NUCLEOTIDE SEQUENCE</scope>
</reference>
<protein>
    <submittedName>
        <fullName evidence="2">Uncharacterized protein</fullName>
    </submittedName>
</protein>
<feature type="region of interest" description="Disordered" evidence="1">
    <location>
        <begin position="49"/>
        <end position="84"/>
    </location>
</feature>
<sequence length="119" mass="12431">MAAPKIAGAANPPHICKSLPLDFCKSPLVAVHGCCGAAAQGYDAEHSGLQELHSAQKHGDRGVRRDGALQGDAPKGEATGTTQMATLTKDKTWVGEPEMKMTSEVKGIHNDALKEGNDV</sequence>
<organism evidence="2">
    <name type="scientific">Triticum urartu</name>
    <name type="common">Red wild einkorn</name>
    <name type="synonym">Crithodium urartu</name>
    <dbReference type="NCBI Taxonomy" id="4572"/>
    <lineage>
        <taxon>Eukaryota</taxon>
        <taxon>Viridiplantae</taxon>
        <taxon>Streptophyta</taxon>
        <taxon>Embryophyta</taxon>
        <taxon>Tracheophyta</taxon>
        <taxon>Spermatophyta</taxon>
        <taxon>Magnoliopsida</taxon>
        <taxon>Liliopsida</taxon>
        <taxon>Poales</taxon>
        <taxon>Poaceae</taxon>
        <taxon>BOP clade</taxon>
        <taxon>Pooideae</taxon>
        <taxon>Triticodae</taxon>
        <taxon>Triticeae</taxon>
        <taxon>Triticinae</taxon>
        <taxon>Triticum</taxon>
    </lineage>
</organism>
<dbReference type="EMBL" id="KD256908">
    <property type="protein sequence ID" value="EMS47741.1"/>
    <property type="molecule type" value="Genomic_DNA"/>
</dbReference>
<dbReference type="AlphaFoldDB" id="M7YLH0"/>
<proteinExistence type="predicted"/>